<dbReference type="Proteomes" id="UP001166286">
    <property type="component" value="Unassembled WGS sequence"/>
</dbReference>
<organism evidence="1 2">
    <name type="scientific">Cladonia borealis</name>
    <dbReference type="NCBI Taxonomy" id="184061"/>
    <lineage>
        <taxon>Eukaryota</taxon>
        <taxon>Fungi</taxon>
        <taxon>Dikarya</taxon>
        <taxon>Ascomycota</taxon>
        <taxon>Pezizomycotina</taxon>
        <taxon>Lecanoromycetes</taxon>
        <taxon>OSLEUM clade</taxon>
        <taxon>Lecanoromycetidae</taxon>
        <taxon>Lecanorales</taxon>
        <taxon>Lecanorineae</taxon>
        <taxon>Cladoniaceae</taxon>
        <taxon>Cladonia</taxon>
    </lineage>
</organism>
<dbReference type="Pfam" id="PF11951">
    <property type="entry name" value="Fungal_trans_2"/>
    <property type="match status" value="1"/>
</dbReference>
<dbReference type="AlphaFoldDB" id="A0AA39U8B3"/>
<proteinExistence type="predicted"/>
<accession>A0AA39U8B3</accession>
<evidence type="ECO:0000313" key="2">
    <source>
        <dbReference type="Proteomes" id="UP001166286"/>
    </source>
</evidence>
<dbReference type="PANTHER" id="PTHR47657">
    <property type="entry name" value="STEROL REGULATORY ELEMENT-BINDING PROTEIN ECM22"/>
    <property type="match status" value="1"/>
</dbReference>
<keyword evidence="2" id="KW-1185">Reference proteome</keyword>
<dbReference type="GO" id="GO:0000981">
    <property type="term" value="F:DNA-binding transcription factor activity, RNA polymerase II-specific"/>
    <property type="evidence" value="ECO:0007669"/>
    <property type="project" value="TreeGrafter"/>
</dbReference>
<reference evidence="1" key="1">
    <citation type="submission" date="2023-03" db="EMBL/GenBank/DDBJ databases">
        <title>Complete genome of Cladonia borealis.</title>
        <authorList>
            <person name="Park H."/>
        </authorList>
    </citation>
    <scope>NUCLEOTIDE SEQUENCE</scope>
    <source>
        <strain evidence="1">ANT050790</strain>
    </source>
</reference>
<dbReference type="PANTHER" id="PTHR47657:SF7">
    <property type="entry name" value="STEROL REGULATORY ELEMENT-BINDING PROTEIN ECM22"/>
    <property type="match status" value="1"/>
</dbReference>
<protein>
    <submittedName>
        <fullName evidence="1">Uncharacterized protein</fullName>
    </submittedName>
</protein>
<dbReference type="InterPro" id="IPR021858">
    <property type="entry name" value="Fun_TF"/>
</dbReference>
<dbReference type="InterPro" id="IPR052400">
    <property type="entry name" value="Zn2-C6_fungal_TF"/>
</dbReference>
<comment type="caution">
    <text evidence="1">The sequence shown here is derived from an EMBL/GenBank/DDBJ whole genome shotgun (WGS) entry which is preliminary data.</text>
</comment>
<gene>
    <name evidence="1" type="ORF">JMJ35_007585</name>
</gene>
<evidence type="ECO:0000313" key="1">
    <source>
        <dbReference type="EMBL" id="KAK0510191.1"/>
    </source>
</evidence>
<name>A0AA39U8B3_9LECA</name>
<dbReference type="EMBL" id="JAFEKC020000017">
    <property type="protein sequence ID" value="KAK0510191.1"/>
    <property type="molecule type" value="Genomic_DNA"/>
</dbReference>
<sequence length="245" mass="27467">MDHLELMHHFSAVTTRELSVGPLAFEVWNTTVPQIALSHEFVMHGILATSALHLAHQRPEQRQAYWKRAAIHQNRALQLLQIAMAHPTRDNADALFVFSMIICYLASAAPSTADDLMDEIPLGQAIHSLHMLRGVRLILEAVKHWVEQGPLAQVLRWYPGHIQSNPTFRDPDTEEHFSKLLVFCSTTPNLNKDTEMDDVEIYAAAASSLRASFLKVESVPEGDPNTPPIWHWAVRLPATHVITGG</sequence>